<evidence type="ECO:0000259" key="4">
    <source>
        <dbReference type="PROSITE" id="PS51006"/>
    </source>
</evidence>
<dbReference type="AlphaFoldDB" id="A0A3P7LPY2"/>
<name>A0A3P7LPY2_STRVU</name>
<dbReference type="EMBL" id="UYYB01111733">
    <property type="protein sequence ID" value="VDM81192.1"/>
    <property type="molecule type" value="Genomic_DNA"/>
</dbReference>
<dbReference type="InterPro" id="IPR029063">
    <property type="entry name" value="SAM-dependent_MTases_sf"/>
</dbReference>
<dbReference type="OrthoDB" id="411785at2759"/>
<keyword evidence="2 3" id="KW-0808">Transferase</keyword>
<evidence type="ECO:0000256" key="2">
    <source>
        <dbReference type="ARBA" id="ARBA00022679"/>
    </source>
</evidence>
<reference evidence="5 6" key="1">
    <citation type="submission" date="2018-11" db="EMBL/GenBank/DDBJ databases">
        <authorList>
            <consortium name="Pathogen Informatics"/>
        </authorList>
    </citation>
    <scope>NUCLEOTIDE SEQUENCE [LARGE SCALE GENOMIC DNA]</scope>
</reference>
<dbReference type="Gene3D" id="3.40.50.150">
    <property type="entry name" value="Vaccinia Virus protein VP39"/>
    <property type="match status" value="1"/>
</dbReference>
<comment type="similarity">
    <text evidence="1">Belongs to the spermidine/spermine synthase family.</text>
</comment>
<sequence length="142" mass="15904">MNITVVELDPEMVKISKKWFNLTLDKRHHLVMGDAIEYVKEAMQKGEKYDIILVDACSTRDALCPLEEVFNVEGAKMFSSILNDRGALIANVYAMTNDLTKLGNKVMTCTNHPRPQGLEEKYATFMKYSAAGAEAAPMVELL</sequence>
<gene>
    <name evidence="5" type="ORF">SVUK_LOCUS16190</name>
</gene>
<dbReference type="Pfam" id="PF01564">
    <property type="entry name" value="Spermine_synth"/>
    <property type="match status" value="1"/>
</dbReference>
<organism evidence="5 6">
    <name type="scientific">Strongylus vulgaris</name>
    <name type="common">Blood worm</name>
    <dbReference type="NCBI Taxonomy" id="40348"/>
    <lineage>
        <taxon>Eukaryota</taxon>
        <taxon>Metazoa</taxon>
        <taxon>Ecdysozoa</taxon>
        <taxon>Nematoda</taxon>
        <taxon>Chromadorea</taxon>
        <taxon>Rhabditida</taxon>
        <taxon>Rhabditina</taxon>
        <taxon>Rhabditomorpha</taxon>
        <taxon>Strongyloidea</taxon>
        <taxon>Strongylidae</taxon>
        <taxon>Strongylus</taxon>
    </lineage>
</organism>
<evidence type="ECO:0000313" key="5">
    <source>
        <dbReference type="EMBL" id="VDM81192.1"/>
    </source>
</evidence>
<dbReference type="PROSITE" id="PS51006">
    <property type="entry name" value="PABS_2"/>
    <property type="match status" value="1"/>
</dbReference>
<evidence type="ECO:0000256" key="3">
    <source>
        <dbReference type="PROSITE-ProRule" id="PRU00354"/>
    </source>
</evidence>
<accession>A0A3P7LPY2</accession>
<dbReference type="InterPro" id="IPR030374">
    <property type="entry name" value="PABS"/>
</dbReference>
<evidence type="ECO:0000256" key="1">
    <source>
        <dbReference type="ARBA" id="ARBA00007867"/>
    </source>
</evidence>
<protein>
    <recommendedName>
        <fullName evidence="4">PABS domain-containing protein</fullName>
    </recommendedName>
</protein>
<dbReference type="CDD" id="cd02440">
    <property type="entry name" value="AdoMet_MTases"/>
    <property type="match status" value="1"/>
</dbReference>
<dbReference type="SUPFAM" id="SSF53335">
    <property type="entry name" value="S-adenosyl-L-methionine-dependent methyltransferases"/>
    <property type="match status" value="1"/>
</dbReference>
<evidence type="ECO:0000313" key="6">
    <source>
        <dbReference type="Proteomes" id="UP000270094"/>
    </source>
</evidence>
<keyword evidence="3" id="KW-0620">Polyamine biosynthesis</keyword>
<feature type="active site" description="Proton acceptor" evidence="3">
    <location>
        <position position="55"/>
    </location>
</feature>
<dbReference type="GO" id="GO:0006596">
    <property type="term" value="P:polyamine biosynthetic process"/>
    <property type="evidence" value="ECO:0007669"/>
    <property type="project" value="UniProtKB-UniRule"/>
</dbReference>
<dbReference type="Proteomes" id="UP000270094">
    <property type="component" value="Unassembled WGS sequence"/>
</dbReference>
<dbReference type="GO" id="GO:0016740">
    <property type="term" value="F:transferase activity"/>
    <property type="evidence" value="ECO:0007669"/>
    <property type="project" value="UniProtKB-UniRule"/>
</dbReference>
<proteinExistence type="inferred from homology"/>
<keyword evidence="6" id="KW-1185">Reference proteome</keyword>
<feature type="domain" description="PABS" evidence="4">
    <location>
        <begin position="1"/>
        <end position="56"/>
    </location>
</feature>